<dbReference type="OrthoDB" id="418495at2759"/>
<feature type="domain" description="Glutaredoxin" evidence="1">
    <location>
        <begin position="17"/>
        <end position="55"/>
    </location>
</feature>
<dbReference type="InParanoid" id="A0A0C3FC66"/>
<dbReference type="Pfam" id="PF00462">
    <property type="entry name" value="Glutaredoxin"/>
    <property type="match status" value="2"/>
</dbReference>
<dbReference type="InterPro" id="IPR002109">
    <property type="entry name" value="Glutaredoxin"/>
</dbReference>
<dbReference type="EMBL" id="KN832995">
    <property type="protein sequence ID" value="KIM82200.1"/>
    <property type="molecule type" value="Genomic_DNA"/>
</dbReference>
<dbReference type="InterPro" id="IPR011767">
    <property type="entry name" value="GLR_AS"/>
</dbReference>
<sequence length="122" mass="13402">MTAVKDNVEKLIADNAVTIFSKSWCPYCKAAKGLFGSLGVYEEGKSISENDKKNTELEIAGLKYKSVELDLIDDGDAIQDYLRTRDGQGTVPNIYINQKHVGGNSDLQAMHKQGKLIALIKP</sequence>
<dbReference type="HOGENOM" id="CLU_026126_7_2_1"/>
<protein>
    <recommendedName>
        <fullName evidence="1">Glutaredoxin domain-containing protein</fullName>
    </recommendedName>
</protein>
<feature type="domain" description="Glutaredoxin" evidence="1">
    <location>
        <begin position="60"/>
        <end position="101"/>
    </location>
</feature>
<gene>
    <name evidence="2" type="ORF">PILCRDRAFT_88669</name>
</gene>
<dbReference type="STRING" id="765440.A0A0C3FC66"/>
<dbReference type="PROSITE" id="PS51354">
    <property type="entry name" value="GLUTAREDOXIN_2"/>
    <property type="match status" value="1"/>
</dbReference>
<dbReference type="Gene3D" id="3.40.30.10">
    <property type="entry name" value="Glutaredoxin"/>
    <property type="match status" value="1"/>
</dbReference>
<dbReference type="AlphaFoldDB" id="A0A0C3FC66"/>
<evidence type="ECO:0000313" key="2">
    <source>
        <dbReference type="EMBL" id="KIM82200.1"/>
    </source>
</evidence>
<evidence type="ECO:0000259" key="1">
    <source>
        <dbReference type="Pfam" id="PF00462"/>
    </source>
</evidence>
<dbReference type="GO" id="GO:0005737">
    <property type="term" value="C:cytoplasm"/>
    <property type="evidence" value="ECO:0007669"/>
    <property type="project" value="TreeGrafter"/>
</dbReference>
<dbReference type="PROSITE" id="PS00195">
    <property type="entry name" value="GLUTAREDOXIN_1"/>
    <property type="match status" value="1"/>
</dbReference>
<proteinExistence type="predicted"/>
<dbReference type="SUPFAM" id="SSF52833">
    <property type="entry name" value="Thioredoxin-like"/>
    <property type="match status" value="1"/>
</dbReference>
<reference evidence="3" key="2">
    <citation type="submission" date="2015-01" db="EMBL/GenBank/DDBJ databases">
        <title>Evolutionary Origins and Diversification of the Mycorrhizal Mutualists.</title>
        <authorList>
            <consortium name="DOE Joint Genome Institute"/>
            <consortium name="Mycorrhizal Genomics Consortium"/>
            <person name="Kohler A."/>
            <person name="Kuo A."/>
            <person name="Nagy L.G."/>
            <person name="Floudas D."/>
            <person name="Copeland A."/>
            <person name="Barry K.W."/>
            <person name="Cichocki N."/>
            <person name="Veneault-Fourrey C."/>
            <person name="LaButti K."/>
            <person name="Lindquist E.A."/>
            <person name="Lipzen A."/>
            <person name="Lundell T."/>
            <person name="Morin E."/>
            <person name="Murat C."/>
            <person name="Riley R."/>
            <person name="Ohm R."/>
            <person name="Sun H."/>
            <person name="Tunlid A."/>
            <person name="Henrissat B."/>
            <person name="Grigoriev I.V."/>
            <person name="Hibbett D.S."/>
            <person name="Martin F."/>
        </authorList>
    </citation>
    <scope>NUCLEOTIDE SEQUENCE [LARGE SCALE GENOMIC DNA]</scope>
    <source>
        <strain evidence="3">F 1598</strain>
    </source>
</reference>
<dbReference type="PANTHER" id="PTHR45694:SF18">
    <property type="entry name" value="GLUTAREDOXIN-1-RELATED"/>
    <property type="match status" value="1"/>
</dbReference>
<reference evidence="2 3" key="1">
    <citation type="submission" date="2014-04" db="EMBL/GenBank/DDBJ databases">
        <authorList>
            <consortium name="DOE Joint Genome Institute"/>
            <person name="Kuo A."/>
            <person name="Tarkka M."/>
            <person name="Buscot F."/>
            <person name="Kohler A."/>
            <person name="Nagy L.G."/>
            <person name="Floudas D."/>
            <person name="Copeland A."/>
            <person name="Barry K.W."/>
            <person name="Cichocki N."/>
            <person name="Veneault-Fourrey C."/>
            <person name="LaButti K."/>
            <person name="Lindquist E.A."/>
            <person name="Lipzen A."/>
            <person name="Lundell T."/>
            <person name="Morin E."/>
            <person name="Murat C."/>
            <person name="Sun H."/>
            <person name="Tunlid A."/>
            <person name="Henrissat B."/>
            <person name="Grigoriev I.V."/>
            <person name="Hibbett D.S."/>
            <person name="Martin F."/>
            <person name="Nordberg H.P."/>
            <person name="Cantor M.N."/>
            <person name="Hua S.X."/>
        </authorList>
    </citation>
    <scope>NUCLEOTIDE SEQUENCE [LARGE SCALE GENOMIC DNA]</scope>
    <source>
        <strain evidence="2 3">F 1598</strain>
    </source>
</reference>
<dbReference type="GO" id="GO:0034599">
    <property type="term" value="P:cellular response to oxidative stress"/>
    <property type="evidence" value="ECO:0007669"/>
    <property type="project" value="TreeGrafter"/>
</dbReference>
<dbReference type="Proteomes" id="UP000054166">
    <property type="component" value="Unassembled WGS sequence"/>
</dbReference>
<dbReference type="FunCoup" id="A0A0C3FC66">
    <property type="interactions" value="251"/>
</dbReference>
<dbReference type="InterPro" id="IPR036249">
    <property type="entry name" value="Thioredoxin-like_sf"/>
</dbReference>
<name>A0A0C3FC66_PILCF</name>
<accession>A0A0C3FC66</accession>
<dbReference type="CDD" id="cd03419">
    <property type="entry name" value="GRX_GRXh_1_2_like"/>
    <property type="match status" value="1"/>
</dbReference>
<dbReference type="GO" id="GO:0015038">
    <property type="term" value="F:glutathione disulfide oxidoreductase activity"/>
    <property type="evidence" value="ECO:0007669"/>
    <property type="project" value="TreeGrafter"/>
</dbReference>
<dbReference type="GO" id="GO:0005634">
    <property type="term" value="C:nucleus"/>
    <property type="evidence" value="ECO:0007669"/>
    <property type="project" value="TreeGrafter"/>
</dbReference>
<dbReference type="PANTHER" id="PTHR45694">
    <property type="entry name" value="GLUTAREDOXIN 2"/>
    <property type="match status" value="1"/>
</dbReference>
<organism evidence="2 3">
    <name type="scientific">Piloderma croceum (strain F 1598)</name>
    <dbReference type="NCBI Taxonomy" id="765440"/>
    <lineage>
        <taxon>Eukaryota</taxon>
        <taxon>Fungi</taxon>
        <taxon>Dikarya</taxon>
        <taxon>Basidiomycota</taxon>
        <taxon>Agaricomycotina</taxon>
        <taxon>Agaricomycetes</taxon>
        <taxon>Agaricomycetidae</taxon>
        <taxon>Atheliales</taxon>
        <taxon>Atheliaceae</taxon>
        <taxon>Piloderma</taxon>
    </lineage>
</organism>
<evidence type="ECO:0000313" key="3">
    <source>
        <dbReference type="Proteomes" id="UP000054166"/>
    </source>
</evidence>
<keyword evidence="3" id="KW-1185">Reference proteome</keyword>